<gene>
    <name evidence="6" type="primary">psuG</name>
    <name evidence="7" type="ORF">ACFQ35_14665</name>
</gene>
<dbReference type="EC" id="4.2.1.70" evidence="6"/>
<dbReference type="Pfam" id="PF04227">
    <property type="entry name" value="Indigoidine_A"/>
    <property type="match status" value="1"/>
</dbReference>
<dbReference type="PANTHER" id="PTHR42909:SF1">
    <property type="entry name" value="CARBOHYDRATE KINASE PFKB DOMAIN-CONTAINING PROTEIN"/>
    <property type="match status" value="1"/>
</dbReference>
<keyword evidence="1 6" id="KW-0479">Metal-binding</keyword>
<dbReference type="HAMAP" id="MF_01876">
    <property type="entry name" value="PsiMP_glycosidase"/>
    <property type="match status" value="1"/>
</dbReference>
<feature type="active site" description="Nucleophile" evidence="6">
    <location>
        <position position="160"/>
    </location>
</feature>
<feature type="binding site" evidence="6">
    <location>
        <position position="107"/>
    </location>
    <ligand>
        <name>substrate</name>
    </ligand>
</feature>
<evidence type="ECO:0000256" key="6">
    <source>
        <dbReference type="HAMAP-Rule" id="MF_01876"/>
    </source>
</evidence>
<comment type="similarity">
    <text evidence="6">Belongs to the pseudouridine-5'-phosphate glycosidase family.</text>
</comment>
<dbReference type="PANTHER" id="PTHR42909">
    <property type="entry name" value="ZGC:136858"/>
    <property type="match status" value="1"/>
</dbReference>
<keyword evidence="2 6" id="KW-0378">Hydrolase</keyword>
<feature type="active site" description="Proton donor" evidence="6">
    <location>
        <position position="26"/>
    </location>
</feature>
<dbReference type="EMBL" id="JBHTMA010000040">
    <property type="protein sequence ID" value="MFD1228382.1"/>
    <property type="molecule type" value="Genomic_DNA"/>
</dbReference>
<dbReference type="Proteomes" id="UP001597263">
    <property type="component" value="Unassembled WGS sequence"/>
</dbReference>
<accession>A0ABW3V701</accession>
<reference evidence="8" key="1">
    <citation type="journal article" date="2019" name="Int. J. Syst. Evol. Microbiol.">
        <title>The Global Catalogue of Microorganisms (GCM) 10K type strain sequencing project: providing services to taxonomists for standard genome sequencing and annotation.</title>
        <authorList>
            <consortium name="The Broad Institute Genomics Platform"/>
            <consortium name="The Broad Institute Genome Sequencing Center for Infectious Disease"/>
            <person name="Wu L."/>
            <person name="Ma J."/>
        </authorList>
    </citation>
    <scope>NUCLEOTIDE SEQUENCE [LARGE SCALE GENOMIC DNA]</scope>
    <source>
        <strain evidence="8">CCUG 49584</strain>
    </source>
</reference>
<dbReference type="GO" id="GO:0016798">
    <property type="term" value="F:hydrolase activity, acting on glycosyl bonds"/>
    <property type="evidence" value="ECO:0007669"/>
    <property type="project" value="UniProtKB-KW"/>
</dbReference>
<feature type="binding site" evidence="6">
    <location>
        <begin position="141"/>
        <end position="143"/>
    </location>
    <ligand>
        <name>substrate</name>
    </ligand>
</feature>
<sequence length="305" mass="31936">MTSLTMHFSDEVRSALDKGAPVVALESTIITHGMPFPQNLEMARKVEDVIRENGAVPATIAVLKGEIHVGLGDAQLEQLAQTTDAVKTSSRDLAADMVQGLTAGTTVSATMRIAALAGIEIFATGGVGGVHRGAEDSFDISADLNELGMTNTTVVCAGVKSILDIPKTLEYLETQRVPIIAHGSDDFPAFFTRSSGCKADHRLNSAEEIAKAMALHHALGSGTGILIANPIPEEDALTPEFINGTIEAAVKEAADQGVGGKDVTPFLLARINELSEGRSLKANIALVLNNAKLAARMAVAYKAIV</sequence>
<keyword evidence="8" id="KW-1185">Reference proteome</keyword>
<comment type="cofactor">
    <cofactor evidence="6">
        <name>Mn(2+)</name>
        <dbReference type="ChEBI" id="CHEBI:29035"/>
    </cofactor>
    <text evidence="6">Binds 1 Mn(2+) ion per subunit.</text>
</comment>
<dbReference type="InterPro" id="IPR022830">
    <property type="entry name" value="Indigdn_synthA-like"/>
</dbReference>
<comment type="function">
    <text evidence="6">Catalyzes the reversible cleavage of pseudouridine 5'-phosphate (PsiMP) to ribose 5-phosphate and uracil. Functions biologically in the cleavage direction, as part of a pseudouridine degradation pathway.</text>
</comment>
<dbReference type="RefSeq" id="WP_289384911.1">
    <property type="nucleotide sequence ID" value="NZ_JAUCBM010000001.1"/>
</dbReference>
<protein>
    <recommendedName>
        <fullName evidence="6">Pseudouridine-5'-phosphate glycosidase</fullName>
        <shortName evidence="6">PsiMP glycosidase</shortName>
        <ecNumber evidence="6">4.2.1.70</ecNumber>
    </recommendedName>
</protein>
<evidence type="ECO:0000256" key="3">
    <source>
        <dbReference type="ARBA" id="ARBA00023211"/>
    </source>
</evidence>
<name>A0ABW3V701_9HYPH</name>
<evidence type="ECO:0000256" key="5">
    <source>
        <dbReference type="ARBA" id="ARBA00023295"/>
    </source>
</evidence>
<comment type="subunit">
    <text evidence="6">Homotrimer.</text>
</comment>
<proteinExistence type="inferred from homology"/>
<keyword evidence="3 6" id="KW-0464">Manganese</keyword>
<dbReference type="InterPro" id="IPR007342">
    <property type="entry name" value="PsuG"/>
</dbReference>
<evidence type="ECO:0000313" key="7">
    <source>
        <dbReference type="EMBL" id="MFD1228382.1"/>
    </source>
</evidence>
<evidence type="ECO:0000313" key="8">
    <source>
        <dbReference type="Proteomes" id="UP001597263"/>
    </source>
</evidence>
<comment type="catalytic activity">
    <reaction evidence="6">
        <text>D-ribose 5-phosphate + uracil = psi-UMP + H2O</text>
        <dbReference type="Rhea" id="RHEA:18337"/>
        <dbReference type="ChEBI" id="CHEBI:15377"/>
        <dbReference type="ChEBI" id="CHEBI:17568"/>
        <dbReference type="ChEBI" id="CHEBI:58380"/>
        <dbReference type="ChEBI" id="CHEBI:78346"/>
        <dbReference type="EC" id="4.2.1.70"/>
    </reaction>
</comment>
<feature type="binding site" evidence="6">
    <location>
        <position position="87"/>
    </location>
    <ligand>
        <name>substrate</name>
    </ligand>
</feature>
<evidence type="ECO:0000256" key="4">
    <source>
        <dbReference type="ARBA" id="ARBA00023239"/>
    </source>
</evidence>
<keyword evidence="5 6" id="KW-0326">Glycosidase</keyword>
<dbReference type="Gene3D" id="3.40.1790.10">
    <property type="entry name" value="Indigoidine synthase domain"/>
    <property type="match status" value="1"/>
</dbReference>
<feature type="binding site" evidence="6">
    <location>
        <position position="139"/>
    </location>
    <ligand>
        <name>Mn(2+)</name>
        <dbReference type="ChEBI" id="CHEBI:29035"/>
    </ligand>
</feature>
<evidence type="ECO:0000256" key="2">
    <source>
        <dbReference type="ARBA" id="ARBA00022801"/>
    </source>
</evidence>
<organism evidence="7 8">
    <name type="scientific">Pseudochrobactrum kiredjianiae</name>
    <dbReference type="NCBI Taxonomy" id="386305"/>
    <lineage>
        <taxon>Bacteria</taxon>
        <taxon>Pseudomonadati</taxon>
        <taxon>Pseudomonadota</taxon>
        <taxon>Alphaproteobacteria</taxon>
        <taxon>Hyphomicrobiales</taxon>
        <taxon>Brucellaceae</taxon>
        <taxon>Pseudochrobactrum</taxon>
    </lineage>
</organism>
<keyword evidence="4 6" id="KW-0456">Lyase</keyword>
<dbReference type="SUPFAM" id="SSF110581">
    <property type="entry name" value="Indigoidine synthase A-like"/>
    <property type="match status" value="1"/>
</dbReference>
<comment type="caution">
    <text evidence="7">The sequence shown here is derived from an EMBL/GenBank/DDBJ whole genome shotgun (WGS) entry which is preliminary data.</text>
</comment>
<evidence type="ECO:0000256" key="1">
    <source>
        <dbReference type="ARBA" id="ARBA00022723"/>
    </source>
</evidence>